<dbReference type="EMBL" id="JAGWCR010000006">
    <property type="protein sequence ID" value="MBS3649410.1"/>
    <property type="molecule type" value="Genomic_DNA"/>
</dbReference>
<reference evidence="2" key="1">
    <citation type="submission" date="2021-04" db="EMBL/GenBank/DDBJ databases">
        <title>Pseudaminobacter soli sp. nov., isolated from paddy soil contaminated by heavy metals.</title>
        <authorList>
            <person name="Zhang K."/>
        </authorList>
    </citation>
    <scope>NUCLEOTIDE SEQUENCE</scope>
    <source>
        <strain evidence="2">19-2017</strain>
    </source>
</reference>
<feature type="transmembrane region" description="Helical" evidence="1">
    <location>
        <begin position="6"/>
        <end position="28"/>
    </location>
</feature>
<keyword evidence="1" id="KW-1133">Transmembrane helix</keyword>
<name>A0A942E2I1_9HYPH</name>
<sequence length="194" mass="20354">MASLAGLAFLLPVPAASWLGLCLIALHLHVTASDKAARRAAAILFALTIPLFWARLLFAAFSDIILHSDARLVGWIVGTEAVGNVVPLVDGSGSLFIAPGCSSLANLSLALLSATVFINMRCGRWTPASLAWALTSAAAVVAINVTRISLIGLYPSHYGLIHGPVGATIAGWLTLIVILAIGYHRIGYDAPYDR</sequence>
<evidence type="ECO:0000256" key="1">
    <source>
        <dbReference type="SAM" id="Phobius"/>
    </source>
</evidence>
<feature type="transmembrane region" description="Helical" evidence="1">
    <location>
        <begin position="40"/>
        <end position="61"/>
    </location>
</feature>
<comment type="caution">
    <text evidence="2">The sequence shown here is derived from an EMBL/GenBank/DDBJ whole genome shotgun (WGS) entry which is preliminary data.</text>
</comment>
<keyword evidence="3" id="KW-1185">Reference proteome</keyword>
<keyword evidence="1" id="KW-0472">Membrane</keyword>
<proteinExistence type="predicted"/>
<feature type="transmembrane region" description="Helical" evidence="1">
    <location>
        <begin position="130"/>
        <end position="154"/>
    </location>
</feature>
<dbReference type="Proteomes" id="UP000680348">
    <property type="component" value="Unassembled WGS sequence"/>
</dbReference>
<protein>
    <recommendedName>
        <fullName evidence="4">Exosortase/archaeosortase family protein</fullName>
    </recommendedName>
</protein>
<evidence type="ECO:0000313" key="3">
    <source>
        <dbReference type="Proteomes" id="UP000680348"/>
    </source>
</evidence>
<accession>A0A942E2I1</accession>
<evidence type="ECO:0008006" key="4">
    <source>
        <dbReference type="Google" id="ProtNLM"/>
    </source>
</evidence>
<dbReference type="AlphaFoldDB" id="A0A942E2I1"/>
<gene>
    <name evidence="2" type="ORF">KEU06_12405</name>
</gene>
<keyword evidence="1" id="KW-0812">Transmembrane</keyword>
<feature type="transmembrane region" description="Helical" evidence="1">
    <location>
        <begin position="96"/>
        <end position="118"/>
    </location>
</feature>
<evidence type="ECO:0000313" key="2">
    <source>
        <dbReference type="EMBL" id="MBS3649410.1"/>
    </source>
</evidence>
<organism evidence="2 3">
    <name type="scientific">Pseudaminobacter soli</name>
    <name type="common">ex Zhang et al. 2022</name>
    <dbReference type="NCBI Taxonomy" id="2831468"/>
    <lineage>
        <taxon>Bacteria</taxon>
        <taxon>Pseudomonadati</taxon>
        <taxon>Pseudomonadota</taxon>
        <taxon>Alphaproteobacteria</taxon>
        <taxon>Hyphomicrobiales</taxon>
        <taxon>Phyllobacteriaceae</taxon>
        <taxon>Pseudaminobacter</taxon>
    </lineage>
</organism>
<feature type="transmembrane region" description="Helical" evidence="1">
    <location>
        <begin position="160"/>
        <end position="184"/>
    </location>
</feature>